<dbReference type="AlphaFoldDB" id="A0A7C8MR76"/>
<keyword evidence="8" id="KW-1133">Transmembrane helix</keyword>
<keyword evidence="3" id="KW-0349">Heme</keyword>
<evidence type="ECO:0000313" key="9">
    <source>
        <dbReference type="EMBL" id="KAF2967491.1"/>
    </source>
</evidence>
<protein>
    <recommendedName>
        <fullName evidence="11">Cytochrome P450</fullName>
    </recommendedName>
</protein>
<dbReference type="InterPro" id="IPR036396">
    <property type="entry name" value="Cyt_P450_sf"/>
</dbReference>
<dbReference type="InParanoid" id="A0A7C8MR76"/>
<dbReference type="InterPro" id="IPR050121">
    <property type="entry name" value="Cytochrome_P450_monoxygenase"/>
</dbReference>
<keyword evidence="6" id="KW-0408">Iron</keyword>
<keyword evidence="5" id="KW-0560">Oxidoreductase</keyword>
<evidence type="ECO:0000256" key="6">
    <source>
        <dbReference type="ARBA" id="ARBA00023004"/>
    </source>
</evidence>
<keyword evidence="4" id="KW-0479">Metal-binding</keyword>
<dbReference type="Proteomes" id="UP000481858">
    <property type="component" value="Unassembled WGS sequence"/>
</dbReference>
<evidence type="ECO:0000256" key="4">
    <source>
        <dbReference type="ARBA" id="ARBA00022723"/>
    </source>
</evidence>
<evidence type="ECO:0000256" key="5">
    <source>
        <dbReference type="ARBA" id="ARBA00023002"/>
    </source>
</evidence>
<accession>A0A7C8MR76</accession>
<evidence type="ECO:0000256" key="7">
    <source>
        <dbReference type="ARBA" id="ARBA00023033"/>
    </source>
</evidence>
<dbReference type="PRINTS" id="PR00463">
    <property type="entry name" value="EP450I"/>
</dbReference>
<keyword evidence="8" id="KW-0812">Transmembrane</keyword>
<sequence length="387" mass="44056">MEALSDLFSWSALALSVAGYFATLPFYRLFLYPLSRFPGPKLATASRLYEAYYDLVQDGQYTFKIAELHKQYGPIIRISPYELHVNDPAFFDHLYRQDGAWDKYDCRQDIINRHLDKLCDRISIFTKSQETFNFGAAITAFVRDVAFEFILGKNYKSLDKDDFDEAMVTATSGSGQVWRTSKHVRFIGPMFKTIPIDWLTEHGNHGTKLFFRFMKENIGDTERLVGSAKSPSRGQGQDDAVNIVHEILRSKLPESEKTTSRVFDEVATITGAGFETTAGALRVALFHVFDNPEILQRLRSELATVDTRDLKVLEQLPYLKAVLMEGLRISPALGTRMARIAPDRDLLYGHWRIPAGTPVGMALVLMHMDENLYPEPRRFNPRQVVGP</sequence>
<dbReference type="SUPFAM" id="SSF48264">
    <property type="entry name" value="Cytochrome P450"/>
    <property type="match status" value="1"/>
</dbReference>
<evidence type="ECO:0000256" key="8">
    <source>
        <dbReference type="SAM" id="Phobius"/>
    </source>
</evidence>
<evidence type="ECO:0000256" key="3">
    <source>
        <dbReference type="ARBA" id="ARBA00022617"/>
    </source>
</evidence>
<comment type="cofactor">
    <cofactor evidence="1">
        <name>heme</name>
        <dbReference type="ChEBI" id="CHEBI:30413"/>
    </cofactor>
</comment>
<keyword evidence="8" id="KW-0472">Membrane</keyword>
<evidence type="ECO:0000256" key="1">
    <source>
        <dbReference type="ARBA" id="ARBA00001971"/>
    </source>
</evidence>
<evidence type="ECO:0000256" key="2">
    <source>
        <dbReference type="ARBA" id="ARBA00010617"/>
    </source>
</evidence>
<dbReference type="EMBL" id="WUBL01000067">
    <property type="protein sequence ID" value="KAF2967491.1"/>
    <property type="molecule type" value="Genomic_DNA"/>
</dbReference>
<evidence type="ECO:0000313" key="10">
    <source>
        <dbReference type="Proteomes" id="UP000481858"/>
    </source>
</evidence>
<comment type="similarity">
    <text evidence="2">Belongs to the cytochrome P450 family.</text>
</comment>
<name>A0A7C8MR76_9PEZI</name>
<dbReference type="Pfam" id="PF00067">
    <property type="entry name" value="p450"/>
    <property type="match status" value="1"/>
</dbReference>
<dbReference type="InterPro" id="IPR002401">
    <property type="entry name" value="Cyt_P450_E_grp-I"/>
</dbReference>
<dbReference type="OrthoDB" id="3945418at2759"/>
<dbReference type="InterPro" id="IPR001128">
    <property type="entry name" value="Cyt_P450"/>
</dbReference>
<evidence type="ECO:0008006" key="11">
    <source>
        <dbReference type="Google" id="ProtNLM"/>
    </source>
</evidence>
<gene>
    <name evidence="9" type="ORF">GQX73_g6110</name>
</gene>
<dbReference type="Gene3D" id="1.10.630.10">
    <property type="entry name" value="Cytochrome P450"/>
    <property type="match status" value="1"/>
</dbReference>
<dbReference type="CDD" id="cd11062">
    <property type="entry name" value="CYP58-like"/>
    <property type="match status" value="1"/>
</dbReference>
<organism evidence="9 10">
    <name type="scientific">Xylaria multiplex</name>
    <dbReference type="NCBI Taxonomy" id="323545"/>
    <lineage>
        <taxon>Eukaryota</taxon>
        <taxon>Fungi</taxon>
        <taxon>Dikarya</taxon>
        <taxon>Ascomycota</taxon>
        <taxon>Pezizomycotina</taxon>
        <taxon>Sordariomycetes</taxon>
        <taxon>Xylariomycetidae</taxon>
        <taxon>Xylariales</taxon>
        <taxon>Xylariaceae</taxon>
        <taxon>Xylaria</taxon>
    </lineage>
</organism>
<dbReference type="GO" id="GO:0016705">
    <property type="term" value="F:oxidoreductase activity, acting on paired donors, with incorporation or reduction of molecular oxygen"/>
    <property type="evidence" value="ECO:0007669"/>
    <property type="project" value="InterPro"/>
</dbReference>
<keyword evidence="10" id="KW-1185">Reference proteome</keyword>
<dbReference type="GO" id="GO:0004497">
    <property type="term" value="F:monooxygenase activity"/>
    <property type="evidence" value="ECO:0007669"/>
    <property type="project" value="UniProtKB-KW"/>
</dbReference>
<reference evidence="9 10" key="1">
    <citation type="submission" date="2019-12" db="EMBL/GenBank/DDBJ databases">
        <title>Draft genome sequence of the ascomycete Xylaria multiplex DSM 110363.</title>
        <authorList>
            <person name="Buettner E."/>
            <person name="Kellner H."/>
        </authorList>
    </citation>
    <scope>NUCLEOTIDE SEQUENCE [LARGE SCALE GENOMIC DNA]</scope>
    <source>
        <strain evidence="9 10">DSM 110363</strain>
    </source>
</reference>
<comment type="caution">
    <text evidence="9">The sequence shown here is derived from an EMBL/GenBank/DDBJ whole genome shotgun (WGS) entry which is preliminary data.</text>
</comment>
<dbReference type="GO" id="GO:0020037">
    <property type="term" value="F:heme binding"/>
    <property type="evidence" value="ECO:0007669"/>
    <property type="project" value="InterPro"/>
</dbReference>
<feature type="transmembrane region" description="Helical" evidence="8">
    <location>
        <begin position="12"/>
        <end position="31"/>
    </location>
</feature>
<proteinExistence type="inferred from homology"/>
<dbReference type="GO" id="GO:0005506">
    <property type="term" value="F:iron ion binding"/>
    <property type="evidence" value="ECO:0007669"/>
    <property type="project" value="InterPro"/>
</dbReference>
<dbReference type="PANTHER" id="PTHR24305:SF157">
    <property type="entry name" value="N-ACETYLTRYPTOPHAN 6-HYDROXYLASE IVOC-RELATED"/>
    <property type="match status" value="1"/>
</dbReference>
<dbReference type="PANTHER" id="PTHR24305">
    <property type="entry name" value="CYTOCHROME P450"/>
    <property type="match status" value="1"/>
</dbReference>
<keyword evidence="7" id="KW-0503">Monooxygenase</keyword>